<feature type="compositionally biased region" description="Basic and acidic residues" evidence="1">
    <location>
        <begin position="34"/>
        <end position="44"/>
    </location>
</feature>
<evidence type="ECO:0000313" key="4">
    <source>
        <dbReference type="Proteomes" id="UP000030669"/>
    </source>
</evidence>
<proteinExistence type="predicted"/>
<feature type="transmembrane region" description="Helical" evidence="2">
    <location>
        <begin position="116"/>
        <end position="149"/>
    </location>
</feature>
<dbReference type="OMA" id="FAPWNRP"/>
<feature type="compositionally biased region" description="Polar residues" evidence="1">
    <location>
        <begin position="72"/>
        <end position="81"/>
    </location>
</feature>
<name>S7PUM4_GLOTA</name>
<dbReference type="AlphaFoldDB" id="S7PUM4"/>
<keyword evidence="2" id="KW-1133">Transmembrane helix</keyword>
<keyword evidence="2" id="KW-0472">Membrane</keyword>
<evidence type="ECO:0000256" key="1">
    <source>
        <dbReference type="SAM" id="MobiDB-lite"/>
    </source>
</evidence>
<dbReference type="Proteomes" id="UP000030669">
    <property type="component" value="Unassembled WGS sequence"/>
</dbReference>
<evidence type="ECO:0000313" key="3">
    <source>
        <dbReference type="EMBL" id="EPQ51098.1"/>
    </source>
</evidence>
<dbReference type="EMBL" id="KB469312">
    <property type="protein sequence ID" value="EPQ51098.1"/>
    <property type="molecule type" value="Genomic_DNA"/>
</dbReference>
<dbReference type="GeneID" id="19299567"/>
<feature type="compositionally biased region" description="Low complexity" evidence="1">
    <location>
        <begin position="1"/>
        <end position="21"/>
    </location>
</feature>
<dbReference type="eggNOG" id="ENOG502SJSA">
    <property type="taxonomic scope" value="Eukaryota"/>
</dbReference>
<keyword evidence="4" id="KW-1185">Reference proteome</keyword>
<keyword evidence="2" id="KW-0812">Transmembrane</keyword>
<organism evidence="3 4">
    <name type="scientific">Gloeophyllum trabeum (strain ATCC 11539 / FP-39264 / Madison 617)</name>
    <name type="common">Brown rot fungus</name>
    <dbReference type="NCBI Taxonomy" id="670483"/>
    <lineage>
        <taxon>Eukaryota</taxon>
        <taxon>Fungi</taxon>
        <taxon>Dikarya</taxon>
        <taxon>Basidiomycota</taxon>
        <taxon>Agaricomycotina</taxon>
        <taxon>Agaricomycetes</taxon>
        <taxon>Gloeophyllales</taxon>
        <taxon>Gloeophyllaceae</taxon>
        <taxon>Gloeophyllum</taxon>
    </lineage>
</organism>
<feature type="transmembrane region" description="Helical" evidence="2">
    <location>
        <begin position="169"/>
        <end position="193"/>
    </location>
</feature>
<evidence type="ECO:0000256" key="2">
    <source>
        <dbReference type="SAM" id="Phobius"/>
    </source>
</evidence>
<dbReference type="KEGG" id="gtr:GLOTRDRAFT_112557"/>
<gene>
    <name evidence="3" type="ORF">GLOTRDRAFT_112557</name>
</gene>
<dbReference type="HOGENOM" id="CLU_062080_0_0_1"/>
<dbReference type="STRING" id="670483.S7PUM4"/>
<sequence length="354" mass="38080">MASNANAEASTSSSSAGSGTEEGPRAQAGPLPRKPGEIGYRAEESAGEGAQANRNSTPLPARHPADRDHAQESTTTSTSRGTPAPPLPSAPNGAPLSDNSSTHKSRRRHFFKPRRFGGLHASTLVLCVLQVLFLVGTIVGWVFAAMIVNKRARSDSDSSNAGSETSGSSGVFNAGIFIHVAFAVVTLSEVLFLERCVFRLRAERYMHVHPGAVLPRSMHLVRTSSASNSRLALAPWNRPPLPTYAAALAESGVGTGDVEDSAIAVAPPPAYGHNRGSMLLLSGYVSEDLRAQVRAGRRESWMTEERDRPVSYVSRDEEWEVVMDAERARRLEERLSRMDFGQSVARPASVHSRT</sequence>
<dbReference type="OrthoDB" id="2596855at2759"/>
<reference evidence="3 4" key="1">
    <citation type="journal article" date="2012" name="Science">
        <title>The Paleozoic origin of enzymatic lignin decomposition reconstructed from 31 fungal genomes.</title>
        <authorList>
            <person name="Floudas D."/>
            <person name="Binder M."/>
            <person name="Riley R."/>
            <person name="Barry K."/>
            <person name="Blanchette R.A."/>
            <person name="Henrissat B."/>
            <person name="Martinez A.T."/>
            <person name="Otillar R."/>
            <person name="Spatafora J.W."/>
            <person name="Yadav J.S."/>
            <person name="Aerts A."/>
            <person name="Benoit I."/>
            <person name="Boyd A."/>
            <person name="Carlson A."/>
            <person name="Copeland A."/>
            <person name="Coutinho P.M."/>
            <person name="de Vries R.P."/>
            <person name="Ferreira P."/>
            <person name="Findley K."/>
            <person name="Foster B."/>
            <person name="Gaskell J."/>
            <person name="Glotzer D."/>
            <person name="Gorecki P."/>
            <person name="Heitman J."/>
            <person name="Hesse C."/>
            <person name="Hori C."/>
            <person name="Igarashi K."/>
            <person name="Jurgens J.A."/>
            <person name="Kallen N."/>
            <person name="Kersten P."/>
            <person name="Kohler A."/>
            <person name="Kuees U."/>
            <person name="Kumar T.K.A."/>
            <person name="Kuo A."/>
            <person name="LaButti K."/>
            <person name="Larrondo L.F."/>
            <person name="Lindquist E."/>
            <person name="Ling A."/>
            <person name="Lombard V."/>
            <person name="Lucas S."/>
            <person name="Lundell T."/>
            <person name="Martin R."/>
            <person name="McLaughlin D.J."/>
            <person name="Morgenstern I."/>
            <person name="Morin E."/>
            <person name="Murat C."/>
            <person name="Nagy L.G."/>
            <person name="Nolan M."/>
            <person name="Ohm R.A."/>
            <person name="Patyshakuliyeva A."/>
            <person name="Rokas A."/>
            <person name="Ruiz-Duenas F.J."/>
            <person name="Sabat G."/>
            <person name="Salamov A."/>
            <person name="Samejima M."/>
            <person name="Schmutz J."/>
            <person name="Slot J.C."/>
            <person name="St John F."/>
            <person name="Stenlid J."/>
            <person name="Sun H."/>
            <person name="Sun S."/>
            <person name="Syed K."/>
            <person name="Tsang A."/>
            <person name="Wiebenga A."/>
            <person name="Young D."/>
            <person name="Pisabarro A."/>
            <person name="Eastwood D.C."/>
            <person name="Martin F."/>
            <person name="Cullen D."/>
            <person name="Grigoriev I.V."/>
            <person name="Hibbett D.S."/>
        </authorList>
    </citation>
    <scope>NUCLEOTIDE SEQUENCE [LARGE SCALE GENOMIC DNA]</scope>
    <source>
        <strain evidence="3 4">ATCC 11539</strain>
    </source>
</reference>
<protein>
    <submittedName>
        <fullName evidence="3">Uncharacterized protein</fullName>
    </submittedName>
</protein>
<dbReference type="RefSeq" id="XP_007870534.1">
    <property type="nucleotide sequence ID" value="XM_007872343.1"/>
</dbReference>
<accession>S7PUM4</accession>
<feature type="region of interest" description="Disordered" evidence="1">
    <location>
        <begin position="1"/>
        <end position="107"/>
    </location>
</feature>